<dbReference type="InterPro" id="IPR014729">
    <property type="entry name" value="Rossmann-like_a/b/a_fold"/>
</dbReference>
<name>A0A9P1IKN2_9PELO</name>
<evidence type="ECO:0000256" key="9">
    <source>
        <dbReference type="ARBA" id="ARBA00030268"/>
    </source>
</evidence>
<dbReference type="OrthoDB" id="15808at2759"/>
<dbReference type="GO" id="GO:0005759">
    <property type="term" value="C:mitochondrial matrix"/>
    <property type="evidence" value="ECO:0007669"/>
    <property type="project" value="TreeGrafter"/>
</dbReference>
<dbReference type="CDD" id="cd00806">
    <property type="entry name" value="TrpRS_core"/>
    <property type="match status" value="1"/>
</dbReference>
<evidence type="ECO:0000256" key="3">
    <source>
        <dbReference type="ARBA" id="ARBA00013161"/>
    </source>
</evidence>
<dbReference type="PANTHER" id="PTHR43766:SF1">
    <property type="entry name" value="TRYPTOPHAN--TRNA LIGASE, MITOCHONDRIAL"/>
    <property type="match status" value="1"/>
</dbReference>
<gene>
    <name evidence="11" type="ORF">CAMP_LOCUS9250</name>
</gene>
<evidence type="ECO:0000256" key="4">
    <source>
        <dbReference type="ARBA" id="ARBA00022598"/>
    </source>
</evidence>
<dbReference type="InterPro" id="IPR002305">
    <property type="entry name" value="aa-tRNA-synth_Ic"/>
</dbReference>
<proteinExistence type="inferred from homology"/>
<dbReference type="EC" id="6.1.1.2" evidence="3"/>
<keyword evidence="6 10" id="KW-0067">ATP-binding</keyword>
<comment type="subcellular location">
    <subcellularLocation>
        <location evidence="1">Mitochondrion</location>
    </subcellularLocation>
</comment>
<dbReference type="GO" id="GO:0070183">
    <property type="term" value="P:mitochondrial tryptophanyl-tRNA aminoacylation"/>
    <property type="evidence" value="ECO:0007669"/>
    <property type="project" value="TreeGrafter"/>
</dbReference>
<reference evidence="11" key="1">
    <citation type="submission" date="2022-11" db="EMBL/GenBank/DDBJ databases">
        <authorList>
            <person name="Kikuchi T."/>
        </authorList>
    </citation>
    <scope>NUCLEOTIDE SEQUENCE</scope>
    <source>
        <strain evidence="11">PS1010</strain>
    </source>
</reference>
<dbReference type="InterPro" id="IPR002306">
    <property type="entry name" value="Trp-tRNA-ligase"/>
</dbReference>
<dbReference type="InterPro" id="IPR001412">
    <property type="entry name" value="aa-tRNA-synth_I_CS"/>
</dbReference>
<dbReference type="FunFam" id="1.10.240.10:FF:000002">
    <property type="entry name" value="Tryptophan--tRNA ligase"/>
    <property type="match status" value="1"/>
</dbReference>
<accession>A0A9P1IKN2</accession>
<dbReference type="Gene3D" id="1.10.240.10">
    <property type="entry name" value="Tyrosyl-Transfer RNA Synthetase"/>
    <property type="match status" value="1"/>
</dbReference>
<dbReference type="EMBL" id="CANHGI010000003">
    <property type="protein sequence ID" value="CAI5446613.1"/>
    <property type="molecule type" value="Genomic_DNA"/>
</dbReference>
<dbReference type="GO" id="GO:0004830">
    <property type="term" value="F:tryptophan-tRNA ligase activity"/>
    <property type="evidence" value="ECO:0007669"/>
    <property type="project" value="UniProtKB-EC"/>
</dbReference>
<dbReference type="Proteomes" id="UP001152747">
    <property type="component" value="Unassembled WGS sequence"/>
</dbReference>
<evidence type="ECO:0000256" key="8">
    <source>
        <dbReference type="ARBA" id="ARBA00023146"/>
    </source>
</evidence>
<evidence type="ECO:0000256" key="6">
    <source>
        <dbReference type="ARBA" id="ARBA00022840"/>
    </source>
</evidence>
<dbReference type="SUPFAM" id="SSF52374">
    <property type="entry name" value="Nucleotidylyl transferase"/>
    <property type="match status" value="1"/>
</dbReference>
<dbReference type="GO" id="GO:0005524">
    <property type="term" value="F:ATP binding"/>
    <property type="evidence" value="ECO:0007669"/>
    <property type="project" value="UniProtKB-KW"/>
</dbReference>
<keyword evidence="12" id="KW-1185">Reference proteome</keyword>
<evidence type="ECO:0000256" key="10">
    <source>
        <dbReference type="RuleBase" id="RU363036"/>
    </source>
</evidence>
<evidence type="ECO:0000256" key="5">
    <source>
        <dbReference type="ARBA" id="ARBA00022741"/>
    </source>
</evidence>
<evidence type="ECO:0000256" key="7">
    <source>
        <dbReference type="ARBA" id="ARBA00022917"/>
    </source>
</evidence>
<dbReference type="NCBIfam" id="TIGR00233">
    <property type="entry name" value="trpS"/>
    <property type="match status" value="1"/>
</dbReference>
<dbReference type="Gene3D" id="3.40.50.620">
    <property type="entry name" value="HUPs"/>
    <property type="match status" value="1"/>
</dbReference>
<dbReference type="AlphaFoldDB" id="A0A9P1IKN2"/>
<evidence type="ECO:0000313" key="11">
    <source>
        <dbReference type="EMBL" id="CAI5446613.1"/>
    </source>
</evidence>
<keyword evidence="5 10" id="KW-0547">Nucleotide-binding</keyword>
<comment type="caution">
    <text evidence="11">The sequence shown here is derived from an EMBL/GenBank/DDBJ whole genome shotgun (WGS) entry which is preliminary data.</text>
</comment>
<evidence type="ECO:0000313" key="12">
    <source>
        <dbReference type="Proteomes" id="UP001152747"/>
    </source>
</evidence>
<keyword evidence="4 10" id="KW-0436">Ligase</keyword>
<evidence type="ECO:0000256" key="2">
    <source>
        <dbReference type="ARBA" id="ARBA00005594"/>
    </source>
</evidence>
<dbReference type="PROSITE" id="PS00178">
    <property type="entry name" value="AA_TRNA_LIGASE_I"/>
    <property type="match status" value="1"/>
</dbReference>
<sequence>MISRRFFSTSISQLHKKTIYFSGIQPTGIPHLGNYFGVIDPWIELQKLKEESTGMILSIVDQHAISLGPLKPENLRSNTRQMACSLIACGVDPQKTLLFRQSDVPEIAQLSWILGSLQTTSKLARLPQYKEKSEKFKKGDIPVGLLTYPLLQAADVLMFRATHVPVGEDQSQHMNLMGGLAYAFSKTYNTDFLPIPKQVTRKTNARIKSLRDPTKKMSKSSGGNKSRIELTDSREAIFEKCQKAQSDNLGKITYDPENRIAVANLLDLLSAISQKSIEEIPFENWTTLDLKQHLAQEIDQKLEPIRRKLRELENGTKIDEILKENGEKARNLAQENMKEIRKIVGFL</sequence>
<dbReference type="PRINTS" id="PR01039">
    <property type="entry name" value="TRNASYNTHTRP"/>
</dbReference>
<dbReference type="InterPro" id="IPR050203">
    <property type="entry name" value="Trp-tRNA_synthetase"/>
</dbReference>
<keyword evidence="8 10" id="KW-0030">Aminoacyl-tRNA synthetase</keyword>
<evidence type="ECO:0000256" key="1">
    <source>
        <dbReference type="ARBA" id="ARBA00004173"/>
    </source>
</evidence>
<dbReference type="PANTHER" id="PTHR43766">
    <property type="entry name" value="TRYPTOPHAN--TRNA LIGASE, MITOCHONDRIAL"/>
    <property type="match status" value="1"/>
</dbReference>
<keyword evidence="7 10" id="KW-0648">Protein biosynthesis</keyword>
<comment type="similarity">
    <text evidence="2 10">Belongs to the class-I aminoacyl-tRNA synthetase family.</text>
</comment>
<dbReference type="Pfam" id="PF00579">
    <property type="entry name" value="tRNA-synt_1b"/>
    <property type="match status" value="1"/>
</dbReference>
<protein>
    <recommendedName>
        <fullName evidence="3">tryptophan--tRNA ligase</fullName>
        <ecNumber evidence="3">6.1.1.2</ecNumber>
    </recommendedName>
    <alternativeName>
        <fullName evidence="9">Tryptophanyl-tRNA synthetase</fullName>
    </alternativeName>
</protein>
<organism evidence="11 12">
    <name type="scientific">Caenorhabditis angaria</name>
    <dbReference type="NCBI Taxonomy" id="860376"/>
    <lineage>
        <taxon>Eukaryota</taxon>
        <taxon>Metazoa</taxon>
        <taxon>Ecdysozoa</taxon>
        <taxon>Nematoda</taxon>
        <taxon>Chromadorea</taxon>
        <taxon>Rhabditida</taxon>
        <taxon>Rhabditina</taxon>
        <taxon>Rhabditomorpha</taxon>
        <taxon>Rhabditoidea</taxon>
        <taxon>Rhabditidae</taxon>
        <taxon>Peloderinae</taxon>
        <taxon>Caenorhabditis</taxon>
    </lineage>
</organism>